<dbReference type="PANTHER" id="PTHR47225:SF1">
    <property type="entry name" value="EF-HAND CALCIUM-BINDING DOMAIN-CONTAINING PROTEIN 12"/>
    <property type="match status" value="1"/>
</dbReference>
<feature type="region of interest" description="Disordered" evidence="1">
    <location>
        <begin position="280"/>
        <end position="313"/>
    </location>
</feature>
<feature type="region of interest" description="Disordered" evidence="1">
    <location>
        <begin position="392"/>
        <end position="418"/>
    </location>
</feature>
<feature type="region of interest" description="Disordered" evidence="1">
    <location>
        <begin position="1233"/>
        <end position="1257"/>
    </location>
</feature>
<dbReference type="Pfam" id="PF18289">
    <property type="entry name" value="HU-CCDC81_euk_2"/>
    <property type="match status" value="2"/>
</dbReference>
<organism evidence="3 4">
    <name type="scientific">Mycteria americana</name>
    <name type="common">Wood stork</name>
    <dbReference type="NCBI Taxonomy" id="33587"/>
    <lineage>
        <taxon>Eukaryota</taxon>
        <taxon>Metazoa</taxon>
        <taxon>Chordata</taxon>
        <taxon>Craniata</taxon>
        <taxon>Vertebrata</taxon>
        <taxon>Euteleostomi</taxon>
        <taxon>Archelosauria</taxon>
        <taxon>Archosauria</taxon>
        <taxon>Dinosauria</taxon>
        <taxon>Saurischia</taxon>
        <taxon>Theropoda</taxon>
        <taxon>Coelurosauria</taxon>
        <taxon>Aves</taxon>
        <taxon>Neognathae</taxon>
        <taxon>Neoaves</taxon>
        <taxon>Aequornithes</taxon>
        <taxon>Ciconiiformes</taxon>
        <taxon>Ciconiidae</taxon>
        <taxon>Mycteria</taxon>
    </lineage>
</organism>
<dbReference type="PANTHER" id="PTHR47225">
    <property type="entry name" value="EF-HAND CALCIUM-BINDING DOMAIN-CONTAINING PROTEIN 12"/>
    <property type="match status" value="1"/>
</dbReference>
<feature type="region of interest" description="Disordered" evidence="1">
    <location>
        <begin position="1392"/>
        <end position="1420"/>
    </location>
</feature>
<reference evidence="3 4" key="1">
    <citation type="journal article" date="2023" name="J. Hered.">
        <title>Chromosome-level genome of the wood stork (Mycteria americana) provides insight into avian chromosome evolution.</title>
        <authorList>
            <person name="Flamio R. Jr."/>
            <person name="Ramstad K.M."/>
        </authorList>
    </citation>
    <scope>NUCLEOTIDE SEQUENCE [LARGE SCALE GENOMIC DNA]</scope>
    <source>
        <strain evidence="3">JAX WOST 10</strain>
    </source>
</reference>
<dbReference type="InterPro" id="IPR040673">
    <property type="entry name" value="CCDC81_HU_dom_2"/>
</dbReference>
<keyword evidence="4" id="KW-1185">Reference proteome</keyword>
<feature type="region of interest" description="Disordered" evidence="1">
    <location>
        <begin position="233"/>
        <end position="266"/>
    </location>
</feature>
<feature type="compositionally biased region" description="Low complexity" evidence="1">
    <location>
        <begin position="949"/>
        <end position="958"/>
    </location>
</feature>
<proteinExistence type="predicted"/>
<dbReference type="Proteomes" id="UP001333110">
    <property type="component" value="Unassembled WGS sequence"/>
</dbReference>
<accession>A0AAN7RLG9</accession>
<evidence type="ECO:0000313" key="3">
    <source>
        <dbReference type="EMBL" id="KAK4807575.1"/>
    </source>
</evidence>
<feature type="region of interest" description="Disordered" evidence="1">
    <location>
        <begin position="690"/>
        <end position="717"/>
    </location>
</feature>
<feature type="region of interest" description="Disordered" evidence="1">
    <location>
        <begin position="936"/>
        <end position="969"/>
    </location>
</feature>
<feature type="region of interest" description="Disordered" evidence="1">
    <location>
        <begin position="983"/>
        <end position="1016"/>
    </location>
</feature>
<name>A0AAN7RLG9_MYCAM</name>
<evidence type="ECO:0000313" key="4">
    <source>
        <dbReference type="Proteomes" id="UP001333110"/>
    </source>
</evidence>
<feature type="compositionally biased region" description="Polar residues" evidence="1">
    <location>
        <begin position="1406"/>
        <end position="1419"/>
    </location>
</feature>
<protein>
    <recommendedName>
        <fullName evidence="2">CCDC81 HU domain-containing protein</fullName>
    </recommendedName>
</protein>
<feature type="region of interest" description="Disordered" evidence="1">
    <location>
        <begin position="1095"/>
        <end position="1121"/>
    </location>
</feature>
<gene>
    <name evidence="3" type="ORF">QYF61_003364</name>
</gene>
<sequence length="1512" mass="170925">MTNLGALITNIELCSTVDGCSTITFPTLKKLSVNGHEATPPCKLSQVLPLFFSLQMLALLFFLQPQAVSITGLGTFHIQKWRSFENGEVLTFQRPLFLLSATVAEIRELRHASVPVPGEIKKVSVSYKKIHSDVPYSEEVVQNCMQETLNFFYFILRNREDTDFILKDVGTLAMRGTEVTMAFCEDFLLSLNKSTYAVEKLLTKKWVISDKEVSLSPSCFGRVYQFPQLLPQRAGTEGRQHEETPFESPELPLPTSEEHRQTGQKGQFVFGLNSRRKLEASVAKGKEKEENREAGRATLPKLPQEQAGRGSDKMWRAQLPQEEEDGLSSPEITSDTEEGLQMAEAWIQARRQFRTELESLGDIEKWLAQKPSLSNQEKRCWQRIKARRADRRAAVKSAVTDSLDRSPPKSSQPRKKGTIPLICAPYPQALVTLHSLLHKQKLRMVDVFRKAGMDGRKIKRADFVTVIKETKVPISDRDLEDVVIFLTSPKPGNFISPEDLVDCQKQWLEMKKGQSQETKTGVEAQFQKATCRPATDPPSAGDTARQMKPHAPTKPERKLIHLDVPPVNAEPERRHLSCDEMEEIGKLLRERRRWEKNKDSPIERKEKCRMVRSGDGPVDEHCLPSTVEADLGELVDRYRRNAVRSYLKSSRLCKERDVHITDPTLQKALLHPGDKIIKEGEDIRKIRQPGGYYSAGRADAPSPGSTSRPGTASGSQAKEMENRFVQRGLKISPLLLPPLCITPLCSVPTVSEAVPSLQMLALLFFLQPQAVSITGLGTFHIQKWRSFENGEVLTFQRPLFLLSATVAEIRELRHASVPVPGEIKKVSVSYKKIHSDVPYSEEVVQNCMQETLNFFYFILRNREDTDFILKDVGTLAMRGTEVTMAFCEDFLLSLNKSTYAVEKLLTKKWVISDKEVSLSPSCFGRVYQFPQLLPQRAGTEGRQHEETPFESPELPLPTSEEHRQTGQKGQFVFGLNSRRKLEASVAKGKEKEENREAGRATLPKLPQEQAGRGSDKMWRAQLPQEEEDGLSSPEITSDTEEGLQMAEAWIQARRQFRTELESLGDIEKWLAQKPSLSNQEKRCWQRIKARRADRRAAVKSAVTDSLDRSPPKSSQPRKKGTIPLICAPYPQALVTLHSLLHKQKLRMVDVFRKAGMDGRKIKRADFVTVIKETKVPISDRDLEDVVIFLTSPKPGNFISPEDLVDCQKQWLEMKKGQSQETKTGVEAQFQKATCRPATDPPSAGDTARQMKPHAPTKPERKLIHLDVPPVNAEPERRHLSCDEMEEIGKLLRERRRWEKNKDSPIERKEKCRMVRSGDGPVDEHCLPSTVEADLGELVDRYRRNAVRSYLKSSRLCKERDVHITDPTLQKALLHPGDKIIKEGEDIRKIRQPGGYYSAGRADAPSPGSTSRPGTASGSQAKEMENRFVQRGLKISPLLLPPLCITPLCSVPTVSEAVPRHLQGNKLQKSSDNNFWPGHLLDKLCLYFPEKQHDRAHALFSYVHPTRPAYHGI</sequence>
<dbReference type="EMBL" id="JAUNZN010000028">
    <property type="protein sequence ID" value="KAK4807575.1"/>
    <property type="molecule type" value="Genomic_DNA"/>
</dbReference>
<feature type="compositionally biased region" description="Basic and acidic residues" evidence="1">
    <location>
        <begin position="983"/>
        <end position="998"/>
    </location>
</feature>
<feature type="compositionally biased region" description="Polar residues" evidence="1">
    <location>
        <begin position="703"/>
        <end position="716"/>
    </location>
</feature>
<dbReference type="InterPro" id="IPR042847">
    <property type="entry name" value="EFC12"/>
</dbReference>
<feature type="compositionally biased region" description="Basic and acidic residues" evidence="1">
    <location>
        <begin position="280"/>
        <end position="295"/>
    </location>
</feature>
<evidence type="ECO:0000259" key="2">
    <source>
        <dbReference type="Pfam" id="PF18289"/>
    </source>
</evidence>
<feature type="domain" description="CCDC81 HU" evidence="2">
    <location>
        <begin position="123"/>
        <end position="194"/>
    </location>
</feature>
<comment type="caution">
    <text evidence="3">The sequence shown here is derived from an EMBL/GenBank/DDBJ whole genome shotgun (WGS) entry which is preliminary data.</text>
</comment>
<feature type="domain" description="CCDC81 HU" evidence="2">
    <location>
        <begin position="826"/>
        <end position="897"/>
    </location>
</feature>
<feature type="region of interest" description="Disordered" evidence="1">
    <location>
        <begin position="530"/>
        <end position="554"/>
    </location>
</feature>
<evidence type="ECO:0000256" key="1">
    <source>
        <dbReference type="SAM" id="MobiDB-lite"/>
    </source>
</evidence>
<feature type="compositionally biased region" description="Low complexity" evidence="1">
    <location>
        <begin position="246"/>
        <end position="255"/>
    </location>
</feature>